<feature type="region of interest" description="Disordered" evidence="1">
    <location>
        <begin position="952"/>
        <end position="1244"/>
    </location>
</feature>
<feature type="compositionally biased region" description="Polar residues" evidence="1">
    <location>
        <begin position="1213"/>
        <end position="1239"/>
    </location>
</feature>
<feature type="compositionally biased region" description="Polar residues" evidence="1">
    <location>
        <begin position="1402"/>
        <end position="1416"/>
    </location>
</feature>
<feature type="region of interest" description="Disordered" evidence="1">
    <location>
        <begin position="183"/>
        <end position="246"/>
    </location>
</feature>
<feature type="compositionally biased region" description="Gly residues" evidence="1">
    <location>
        <begin position="1005"/>
        <end position="1033"/>
    </location>
</feature>
<feature type="compositionally biased region" description="Basic residues" evidence="1">
    <location>
        <begin position="1038"/>
        <end position="1047"/>
    </location>
</feature>
<feature type="region of interest" description="Disordered" evidence="1">
    <location>
        <begin position="1628"/>
        <end position="1660"/>
    </location>
</feature>
<sequence>MPTSPSSSSSSSRLTVPISPSFSTDSTTNAPHSDLETSDDEPDLGAFHVVLRALTDLQPYHHHRILLGAHSSSSSNISTAPGSGSESRSSRFSSNHDVDSDRSSPQSQSPSESSSVVIVPSHISSYRPSSSISSFTHPGLSSATVDSSSRPDGDNQIPVGVDPRPSTVWENQPIWRYLANNPSNISNSHSRPGSDSPLSNTSHSRRSNSPDDDASRTVEISSDLELDNTNTDTDNDNPNLNLPTREGNISISIDTASHSGYRQSPGVYPLQSLDSHHHHPADVSFSEITIPLYSPASAPNDILVPSNDRDDISTSTIRRAQSHSPRDLLPSNRPSPSSKSSSSLFPIHEMSSRSTAMNSEVYTGRSSAGSGHRITNGGTAEDALRSLLQSASASRSSSSSIPASAPPPPTSHPPSSLSSHSSSSSESHTSGSGTGSRSSSPSLITQPPDTTPLSATSEVILPLALPVYGPHPEPRLAYGTGHPQHLSNQPTYSPHPHPQPQSQPQTVYGPTLHTSVYTSRIGYTPPSYDPPSIYNPQPKGYGPTYDYDPPPPSSTSYPNYPTQSSIYPHSDRELTRTPESLRRPESEPPSPSNTPTSTSGSEAFPYEGALAGNTRNGLRYARSGVAGANSVGVGGNVGGGGNVGALISVSAGRHTDRPTTTTGYNPSSYNDNNNEEEEEEEWDARTPTRRKSGDTLTNAHTHTSSGYAMGSHLTPSGHVHVHTPGGLTPSRVHNGGKQGPAASGGGTGRLTPTHTYSSLASSTATATYTNINPNGSTAAYTNANGSTISPGTGTSGTSPYVTRPSRSTTGRSTSTSHPHTLLGLHSLPPTLSYRSPYPLGSSGHVHPPGAGYGNKDSNSSGSYYKAPYTANTDGASYKDTNSTSSSSYTYPRSNDPPSTSTSTYAYAYPTHSSNLTNHQEAAAEAEHPTLGLLDEALSFIAAERARFEAAKKCASTTSTSSTAAATTTTTTPDTSDSDITDRRHRHRQQAQKIRGSQGEGSEVGADGGVVGEVRGGAVEGGALGEGVGGGGGVEAKPPTKKRRRKRPTAPTAAGKADGEGQPAGDVDPEGAGQDVVKGVVAERGRTRHQLERQQGPTQLSKSSSTSTIRGVFLVPPSSVSSQAKGELGHVTTTDDDDDAEGDEVEEEDEVDEQEEEDRSTSTKTSTPKSKSSKKVKSTGKSKPEKPPKPTKFSPGSITILTRPTTSTSTLSTGQTKGVPTSAVSDVNATSSGVATSSRLGSGADSLGVLATSLSLVTRGLSSTGGEGSKDADIIRSEEGVIPSFHNNYDDDNVPGKEHQLGEDDPLPPINLTGKKGKRVGRREREREKARRDAERLLALSSEISGEAPGGADSPHYDDTSHNEYSSQSHGTTEDSSHDESYDSTSSSSLPGNSLLQPPPSLRSGSRTPRLKTQGSVGTIRGVYTGVEGLFVSEGQSFVNEDEDIIKDGDEVKSAKAKKKAKTKEKEKVSSTAEADSAEVPKAKKDKKDKKVRVSKDNKDKDKEKTKDVSEPTSSKKRSKRSKSLILHHAKSYPNIRLEAQLDGTSYGYRSGSKYNAIERGKSFEYEDLTHSSYEDVLDQSKRSRLLRLARQLLLAFPEQKRDLNKVIGRLEAGYAGEGQAAVGGGVVRGETAPIKGPSKKGHVRSSSASATTSGGGGVSVPALEFEEEPQDPAEFDILGAAHTPGASIVHVFIDHSNILIGLLNFLKRHPPPQHIVEEYLASHTNWNTAKQYASGLGSGSMAHANAALSSSSSAGSSNEAPASSSSKSKSKGKSASATVTALKPSSKPISIPSASAKHDEEGDEREGGIPLVVESPTDAFPIALPSWVTAAFGQSTGGTNAPAATSKKKKKKSDPRTGTTSLSKSLPNTSYMGLARGALSDSDNQASSDPSKEHSHGGAATVAAIPPRKPKFPRHLWHAALALILERGRPVSRRVVVTSSPLYQPMDKIQALGYEVRVYIRVPDLGDGMDRREKESKYGHGHGYTGKPNVSFGPSSPSSSTTTTASGASTAVATTHRNSHTRRISSSSLSDAASGSPSKKDLTSSSSTSSVPHANVDGGSGGGTPAGGGSTAATTTPARIRYREQGVDELLQLKLHQALADVDKVPKGSTIVLATGDGNVGQFSEDGFIGPVRTALKRGWKVELYAWEDGLSKVWRREFGPNSEWGKKGLFKVLPLEPFATSLVEAAGW</sequence>
<feature type="compositionally biased region" description="Basic residues" evidence="1">
    <location>
        <begin position="1170"/>
        <end position="1179"/>
    </location>
</feature>
<feature type="region of interest" description="Disordered" evidence="1">
    <location>
        <begin position="787"/>
        <end position="905"/>
    </location>
</feature>
<feature type="compositionally biased region" description="Low complexity" evidence="1">
    <location>
        <begin position="1750"/>
        <end position="1795"/>
    </location>
</feature>
<feature type="compositionally biased region" description="Low complexity" evidence="1">
    <location>
        <begin position="554"/>
        <end position="565"/>
    </location>
</feature>
<feature type="compositionally biased region" description="Low complexity" evidence="1">
    <location>
        <begin position="593"/>
        <end position="602"/>
    </location>
</feature>
<feature type="compositionally biased region" description="Gly residues" evidence="1">
    <location>
        <begin position="2058"/>
        <end position="2070"/>
    </location>
</feature>
<feature type="compositionally biased region" description="Polar residues" evidence="1">
    <location>
        <begin position="135"/>
        <end position="150"/>
    </location>
</feature>
<feature type="region of interest" description="Disordered" evidence="1">
    <location>
        <begin position="1434"/>
        <end position="1527"/>
    </location>
</feature>
<feature type="compositionally biased region" description="Low complexity" evidence="1">
    <location>
        <begin position="787"/>
        <end position="820"/>
    </location>
</feature>
<feature type="region of interest" description="Disordered" evidence="1">
    <location>
        <begin position="1281"/>
        <end position="1421"/>
    </location>
</feature>
<evidence type="ECO:0000313" key="3">
    <source>
        <dbReference type="Proteomes" id="UP000001861"/>
    </source>
</evidence>
<dbReference type="RefSeq" id="XP_001834951.2">
    <property type="nucleotide sequence ID" value="XM_001834899.2"/>
</dbReference>
<keyword evidence="3" id="KW-1185">Reference proteome</keyword>
<comment type="caution">
    <text evidence="2">The sequence shown here is derived from an EMBL/GenBank/DDBJ whole genome shotgun (WGS) entry which is preliminary data.</text>
</comment>
<feature type="compositionally biased region" description="Basic and acidic residues" evidence="1">
    <location>
        <begin position="1080"/>
        <end position="1091"/>
    </location>
</feature>
<feature type="compositionally biased region" description="Basic residues" evidence="1">
    <location>
        <begin position="1514"/>
        <end position="1527"/>
    </location>
</feature>
<feature type="compositionally biased region" description="Polar residues" evidence="1">
    <location>
        <begin position="1092"/>
        <end position="1108"/>
    </location>
</feature>
<dbReference type="VEuPathDB" id="FungiDB:CC1G_11600"/>
<dbReference type="EMBL" id="AACS02000012">
    <property type="protein sequence ID" value="EAU86881.2"/>
    <property type="molecule type" value="Genomic_DNA"/>
</dbReference>
<dbReference type="STRING" id="240176.A8NMM6"/>
<feature type="region of interest" description="Disordered" evidence="1">
    <location>
        <begin position="72"/>
        <end position="167"/>
    </location>
</feature>
<feature type="compositionally biased region" description="Low complexity" evidence="1">
    <location>
        <begin position="413"/>
        <end position="443"/>
    </location>
</feature>
<feature type="compositionally biased region" description="Low complexity" evidence="1">
    <location>
        <begin position="1"/>
        <end position="21"/>
    </location>
</feature>
<feature type="compositionally biased region" description="Low complexity" evidence="1">
    <location>
        <begin position="72"/>
        <end position="93"/>
    </location>
</feature>
<feature type="compositionally biased region" description="Low complexity" evidence="1">
    <location>
        <begin position="327"/>
        <end position="346"/>
    </location>
</feature>
<dbReference type="HOGENOM" id="CLU_231346_0_0_1"/>
<feature type="compositionally biased region" description="Low complexity" evidence="1">
    <location>
        <begin position="103"/>
        <end position="134"/>
    </location>
</feature>
<feature type="compositionally biased region" description="Low complexity" evidence="1">
    <location>
        <begin position="385"/>
        <end position="403"/>
    </location>
</feature>
<feature type="compositionally biased region" description="Basic and acidic residues" evidence="1">
    <location>
        <begin position="1491"/>
        <end position="1509"/>
    </location>
</feature>
<feature type="compositionally biased region" description="Low complexity" evidence="1">
    <location>
        <begin position="1382"/>
        <end position="1395"/>
    </location>
</feature>
<feature type="compositionally biased region" description="Low complexity" evidence="1">
    <location>
        <begin position="538"/>
        <end position="547"/>
    </location>
</feature>
<feature type="compositionally biased region" description="Basic and acidic residues" evidence="1">
    <location>
        <begin position="1371"/>
        <end position="1380"/>
    </location>
</feature>
<dbReference type="InParanoid" id="A8NMM6"/>
<feature type="compositionally biased region" description="Polar residues" evidence="1">
    <location>
        <begin position="1856"/>
        <end position="1871"/>
    </location>
</feature>
<feature type="compositionally biased region" description="Gly residues" evidence="1">
    <location>
        <begin position="736"/>
        <end position="748"/>
    </location>
</feature>
<feature type="region of interest" description="Disordered" evidence="1">
    <location>
        <begin position="1967"/>
        <end position="2077"/>
    </location>
</feature>
<dbReference type="OrthoDB" id="5590473at2759"/>
<feature type="compositionally biased region" description="Low complexity" evidence="1">
    <location>
        <begin position="227"/>
        <end position="244"/>
    </location>
</feature>
<feature type="compositionally biased region" description="Polar residues" evidence="1">
    <location>
        <begin position="444"/>
        <end position="454"/>
    </location>
</feature>
<dbReference type="KEGG" id="cci:CC1G_11600"/>
<feature type="compositionally biased region" description="Low complexity" evidence="1">
    <location>
        <begin position="877"/>
        <end position="905"/>
    </location>
</feature>
<feature type="region of interest" description="Disordered" evidence="1">
    <location>
        <begin position="316"/>
        <end position="454"/>
    </location>
</feature>
<evidence type="ECO:0000313" key="2">
    <source>
        <dbReference type="EMBL" id="EAU86881.2"/>
    </source>
</evidence>
<protein>
    <submittedName>
        <fullName evidence="2">Uncharacterized protein</fullName>
    </submittedName>
</protein>
<feature type="compositionally biased region" description="Low complexity" evidence="1">
    <location>
        <begin position="1993"/>
        <end position="2015"/>
    </location>
</feature>
<feature type="compositionally biased region" description="Basic and acidic residues" evidence="1">
    <location>
        <begin position="1322"/>
        <end position="1335"/>
    </location>
</feature>
<feature type="region of interest" description="Disordered" evidence="1">
    <location>
        <begin position="1"/>
        <end position="42"/>
    </location>
</feature>
<reference evidence="2 3" key="1">
    <citation type="journal article" date="2010" name="Proc. Natl. Acad. Sci. U.S.A.">
        <title>Insights into evolution of multicellular fungi from the assembled chromosomes of the mushroom Coprinopsis cinerea (Coprinus cinereus).</title>
        <authorList>
            <person name="Stajich J.E."/>
            <person name="Wilke S.K."/>
            <person name="Ahren D."/>
            <person name="Au C.H."/>
            <person name="Birren B.W."/>
            <person name="Borodovsky M."/>
            <person name="Burns C."/>
            <person name="Canback B."/>
            <person name="Casselton L.A."/>
            <person name="Cheng C.K."/>
            <person name="Deng J."/>
            <person name="Dietrich F.S."/>
            <person name="Fargo D.C."/>
            <person name="Farman M.L."/>
            <person name="Gathman A.C."/>
            <person name="Goldberg J."/>
            <person name="Guigo R."/>
            <person name="Hoegger P.J."/>
            <person name="Hooker J.B."/>
            <person name="Huggins A."/>
            <person name="James T.Y."/>
            <person name="Kamada T."/>
            <person name="Kilaru S."/>
            <person name="Kodira C."/>
            <person name="Kues U."/>
            <person name="Kupfer D."/>
            <person name="Kwan H.S."/>
            <person name="Lomsadze A."/>
            <person name="Li W."/>
            <person name="Lilly W.W."/>
            <person name="Ma L.J."/>
            <person name="Mackey A.J."/>
            <person name="Manning G."/>
            <person name="Martin F."/>
            <person name="Muraguchi H."/>
            <person name="Natvig D.O."/>
            <person name="Palmerini H."/>
            <person name="Ramesh M.A."/>
            <person name="Rehmeyer C.J."/>
            <person name="Roe B.A."/>
            <person name="Shenoy N."/>
            <person name="Stanke M."/>
            <person name="Ter-Hovhannisyan V."/>
            <person name="Tunlid A."/>
            <person name="Velagapudi R."/>
            <person name="Vision T.J."/>
            <person name="Zeng Q."/>
            <person name="Zolan M.E."/>
            <person name="Pukkila P.J."/>
        </authorList>
    </citation>
    <scope>NUCLEOTIDE SEQUENCE [LARGE SCALE GENOMIC DNA]</scope>
    <source>
        <strain evidence="3">Okayama-7 / 130 / ATCC MYA-4618 / FGSC 9003</strain>
    </source>
</reference>
<feature type="compositionally biased region" description="Polar residues" evidence="1">
    <location>
        <begin position="22"/>
        <end position="31"/>
    </location>
</feature>
<dbReference type="GeneID" id="6011470"/>
<dbReference type="Proteomes" id="UP000001861">
    <property type="component" value="Unassembled WGS sequence"/>
</dbReference>
<feature type="region of interest" description="Disordered" evidence="1">
    <location>
        <begin position="1835"/>
        <end position="1909"/>
    </location>
</feature>
<accession>A8NMM6</accession>
<evidence type="ECO:0000256" key="1">
    <source>
        <dbReference type="SAM" id="MobiDB-lite"/>
    </source>
</evidence>
<feature type="compositionally biased region" description="Low complexity" evidence="1">
    <location>
        <begin position="2025"/>
        <end position="2050"/>
    </location>
</feature>
<feature type="compositionally biased region" description="Polar residues" evidence="1">
    <location>
        <begin position="352"/>
        <end position="369"/>
    </location>
</feature>
<feature type="compositionally biased region" description="Low complexity" evidence="1">
    <location>
        <begin position="1190"/>
        <end position="1212"/>
    </location>
</feature>
<feature type="compositionally biased region" description="Polar residues" evidence="1">
    <location>
        <begin position="183"/>
        <end position="202"/>
    </location>
</feature>
<feature type="compositionally biased region" description="Polar residues" evidence="1">
    <location>
        <begin position="658"/>
        <end position="671"/>
    </location>
</feature>
<proteinExistence type="predicted"/>
<dbReference type="eggNOG" id="ENOG502S3QT">
    <property type="taxonomic scope" value="Eukaryota"/>
</dbReference>
<feature type="compositionally biased region" description="Basic and acidic residues" evidence="1">
    <location>
        <begin position="1968"/>
        <end position="1978"/>
    </location>
</feature>
<feature type="compositionally biased region" description="Low complexity" evidence="1">
    <location>
        <begin position="952"/>
        <end position="974"/>
    </location>
</feature>
<feature type="region of interest" description="Disordered" evidence="1">
    <location>
        <begin position="1750"/>
        <end position="1811"/>
    </location>
</feature>
<organism evidence="2 3">
    <name type="scientific">Coprinopsis cinerea (strain Okayama-7 / 130 / ATCC MYA-4618 / FGSC 9003)</name>
    <name type="common">Inky cap fungus</name>
    <name type="synonym">Hormographiella aspergillata</name>
    <dbReference type="NCBI Taxonomy" id="240176"/>
    <lineage>
        <taxon>Eukaryota</taxon>
        <taxon>Fungi</taxon>
        <taxon>Dikarya</taxon>
        <taxon>Basidiomycota</taxon>
        <taxon>Agaricomycotina</taxon>
        <taxon>Agaricomycetes</taxon>
        <taxon>Agaricomycetidae</taxon>
        <taxon>Agaricales</taxon>
        <taxon>Agaricineae</taxon>
        <taxon>Psathyrellaceae</taxon>
        <taxon>Coprinopsis</taxon>
    </lineage>
</organism>
<name>A8NMM6_COPC7</name>
<feature type="compositionally biased region" description="Polar residues" evidence="1">
    <location>
        <begin position="694"/>
        <end position="706"/>
    </location>
</feature>
<gene>
    <name evidence="2" type="ORF">CC1G_11600</name>
</gene>
<feature type="region of interest" description="Disordered" evidence="1">
    <location>
        <begin position="472"/>
        <end position="609"/>
    </location>
</feature>
<dbReference type="CDD" id="cd18724">
    <property type="entry name" value="PIN_LabA-like"/>
    <property type="match status" value="1"/>
</dbReference>
<feature type="compositionally biased region" description="Acidic residues" evidence="1">
    <location>
        <begin position="673"/>
        <end position="682"/>
    </location>
</feature>
<feature type="compositionally biased region" description="Acidic residues" evidence="1">
    <location>
        <begin position="1133"/>
        <end position="1157"/>
    </location>
</feature>
<feature type="compositionally biased region" description="Basic and acidic residues" evidence="1">
    <location>
        <begin position="569"/>
        <end position="586"/>
    </location>
</feature>
<feature type="region of interest" description="Disordered" evidence="1">
    <location>
        <begin position="651"/>
        <end position="755"/>
    </location>
</feature>